<dbReference type="AlphaFoldDB" id="A0A0C1ZPA9"/>
<reference evidence="2 3" key="1">
    <citation type="submission" date="2014-12" db="EMBL/GenBank/DDBJ databases">
        <title>Genome assembly of Enhygromyxa salina DSM 15201.</title>
        <authorList>
            <person name="Sharma G."/>
            <person name="Subramanian S."/>
        </authorList>
    </citation>
    <scope>NUCLEOTIDE SEQUENCE [LARGE SCALE GENOMIC DNA]</scope>
    <source>
        <strain evidence="2 3">DSM 15201</strain>
    </source>
</reference>
<protein>
    <submittedName>
        <fullName evidence="2">Uncharacterized protein</fullName>
    </submittedName>
</protein>
<dbReference type="Proteomes" id="UP000031599">
    <property type="component" value="Unassembled WGS sequence"/>
</dbReference>
<evidence type="ECO:0000313" key="2">
    <source>
        <dbReference type="EMBL" id="KIG19449.1"/>
    </source>
</evidence>
<name>A0A0C1ZPA9_9BACT</name>
<feature type="compositionally biased region" description="Low complexity" evidence="1">
    <location>
        <begin position="12"/>
        <end position="24"/>
    </location>
</feature>
<organism evidence="2 3">
    <name type="scientific">Enhygromyxa salina</name>
    <dbReference type="NCBI Taxonomy" id="215803"/>
    <lineage>
        <taxon>Bacteria</taxon>
        <taxon>Pseudomonadati</taxon>
        <taxon>Myxococcota</taxon>
        <taxon>Polyangia</taxon>
        <taxon>Nannocystales</taxon>
        <taxon>Nannocystaceae</taxon>
        <taxon>Enhygromyxa</taxon>
    </lineage>
</organism>
<sequence>MTFEHTTESLVGPPRNLGGLLARGGAERVDRSRRKAVD</sequence>
<gene>
    <name evidence="2" type="ORF">DB30_02730</name>
</gene>
<feature type="compositionally biased region" description="Basic and acidic residues" evidence="1">
    <location>
        <begin position="25"/>
        <end position="38"/>
    </location>
</feature>
<evidence type="ECO:0000256" key="1">
    <source>
        <dbReference type="SAM" id="MobiDB-lite"/>
    </source>
</evidence>
<evidence type="ECO:0000313" key="3">
    <source>
        <dbReference type="Proteomes" id="UP000031599"/>
    </source>
</evidence>
<feature type="region of interest" description="Disordered" evidence="1">
    <location>
        <begin position="1"/>
        <end position="38"/>
    </location>
</feature>
<accession>A0A0C1ZPA9</accession>
<proteinExistence type="predicted"/>
<dbReference type="EMBL" id="JMCC02000002">
    <property type="protein sequence ID" value="KIG19449.1"/>
    <property type="molecule type" value="Genomic_DNA"/>
</dbReference>
<comment type="caution">
    <text evidence="2">The sequence shown here is derived from an EMBL/GenBank/DDBJ whole genome shotgun (WGS) entry which is preliminary data.</text>
</comment>